<dbReference type="SUPFAM" id="SSF52980">
    <property type="entry name" value="Restriction endonuclease-like"/>
    <property type="match status" value="1"/>
</dbReference>
<proteinExistence type="inferred from homology"/>
<comment type="function">
    <text evidence="1">A P subtype restriction enzyme that recognizes the double-stranded unmethylated sequence 5'-GATC-3'.</text>
</comment>
<dbReference type="Pfam" id="PF04556">
    <property type="entry name" value="DpnII"/>
    <property type="match status" value="1"/>
</dbReference>
<keyword evidence="1" id="KW-0680">Restriction system</keyword>
<gene>
    <name evidence="3" type="ORF">FRW55_03345</name>
</gene>
<keyword evidence="1 3" id="KW-0255">Endonuclease</keyword>
<dbReference type="AlphaFoldDB" id="A0A5B8K0H3"/>
<dbReference type="InterPro" id="IPR011335">
    <property type="entry name" value="Restrct_endonuc-II-like"/>
</dbReference>
<keyword evidence="4" id="KW-1185">Reference proteome</keyword>
<protein>
    <recommendedName>
        <fullName evidence="1">Type-2 restriction enzyme</fullName>
        <ecNumber evidence="1">3.1.21.4</ecNumber>
    </recommendedName>
</protein>
<dbReference type="KEGG" id="mans:FRW55_03345"/>
<dbReference type="EC" id="3.1.21.4" evidence="1"/>
<dbReference type="GO" id="GO:0009307">
    <property type="term" value="P:DNA restriction-modification system"/>
    <property type="evidence" value="ECO:0007669"/>
    <property type="project" value="UniProtKB-UniRule"/>
</dbReference>
<name>A0A5B8K0H3_9MOLU</name>
<dbReference type="REBASE" id="364401">
    <property type="entry name" value="Man2147ORF3335P"/>
</dbReference>
<organism evidence="3 4">
    <name type="scientific">Mycoplasma anserisalpingitidis</name>
    <dbReference type="NCBI Taxonomy" id="519450"/>
    <lineage>
        <taxon>Bacteria</taxon>
        <taxon>Bacillati</taxon>
        <taxon>Mycoplasmatota</taxon>
        <taxon>Mollicutes</taxon>
        <taxon>Mycoplasmataceae</taxon>
        <taxon>Mycoplasma</taxon>
    </lineage>
</organism>
<keyword evidence="1" id="KW-0378">Hydrolase</keyword>
<comment type="similarity">
    <text evidence="1">Belongs to the DpnII type II restriction endonuclease family.</text>
</comment>
<dbReference type="InterPro" id="IPR007637">
    <property type="entry name" value="Restrct_endonuc_II_DpnII-like"/>
</dbReference>
<dbReference type="InterPro" id="IPR021191">
    <property type="entry name" value="Restrct_endonuc_II_DpnII"/>
</dbReference>
<keyword evidence="1" id="KW-0540">Nuclease</keyword>
<dbReference type="GO" id="GO:0009036">
    <property type="term" value="F:type II site-specific deoxyribonuclease activity"/>
    <property type="evidence" value="ECO:0007669"/>
    <property type="project" value="UniProtKB-UniRule"/>
</dbReference>
<sequence>MKNYEEWFSKFKANIASYDFYVDFNKVYKNASELKIELNILNSLVGSKNIEQDFIKIVEKYPETLKCIPILIAKREKTLFCNDKDNSFNFDFKNMNYSINDYVLFMHKTGLFDLIKNNIVGNLYDYVLGVEVGLDSNSRKNRSGKLMENLVEEHIKNAGFVKNSTYFKEMKLSELKTRIGNKLVELHNLKGLIKKFDYIIFGKENIYLCECNFYTTNGSKLNEIARSYKSLSQKINKINGLKFVWFTDGLGWKESKKILKETFDVLEDIYNIHELENGIINKKIK</sequence>
<evidence type="ECO:0000259" key="2">
    <source>
        <dbReference type="Pfam" id="PF04556"/>
    </source>
</evidence>
<dbReference type="OrthoDB" id="9771872at2"/>
<reference evidence="3 4" key="1">
    <citation type="journal article" date="2019" name="Microbiol. Resour. Announc.">
        <title>Complete Genome Sequences of Three Mycoplasma anserisalpingitis (Mycoplasma sp. 1220) Strains.</title>
        <authorList>
            <person name="Grozner D."/>
            <person name="Forro B."/>
            <person name="Kovacs A.B."/>
            <person name="Marton S."/>
            <person name="Banyai K."/>
            <person name="Kreizinger Z."/>
            <person name="Sulyok K.M."/>
            <person name="Gyuranecz M."/>
        </authorList>
    </citation>
    <scope>NUCLEOTIDE SEQUENCE [LARGE SCALE GENOMIC DNA]</scope>
    <source>
        <strain evidence="3 4">ATCC:BAA-2147</strain>
    </source>
</reference>
<dbReference type="GO" id="GO:0003677">
    <property type="term" value="F:DNA binding"/>
    <property type="evidence" value="ECO:0007669"/>
    <property type="project" value="UniProtKB-UniRule"/>
</dbReference>
<feature type="domain" description="Restriction endonuclease type II DpnII-like" evidence="2">
    <location>
        <begin position="4"/>
        <end position="282"/>
    </location>
</feature>
<accession>A0A5B8K0H3</accession>
<dbReference type="PIRSF" id="PIRSF016080">
    <property type="entry name" value="Restrict_endonuc_II_DpmII"/>
    <property type="match status" value="1"/>
</dbReference>
<comment type="catalytic activity">
    <reaction evidence="1">
        <text>Endonucleolytic cleavage of DNA to give specific double-stranded fragments with terminal 5'-phosphates.</text>
        <dbReference type="EC" id="3.1.21.4"/>
    </reaction>
</comment>
<dbReference type="EMBL" id="CP042295">
    <property type="protein sequence ID" value="QDY87168.1"/>
    <property type="molecule type" value="Genomic_DNA"/>
</dbReference>
<evidence type="ECO:0000313" key="4">
    <source>
        <dbReference type="Proteomes" id="UP000318927"/>
    </source>
</evidence>
<dbReference type="Proteomes" id="UP000318927">
    <property type="component" value="Chromosome"/>
</dbReference>
<evidence type="ECO:0000313" key="3">
    <source>
        <dbReference type="EMBL" id="QDY87168.1"/>
    </source>
</evidence>
<evidence type="ECO:0000256" key="1">
    <source>
        <dbReference type="PIRNR" id="PIRNR016080"/>
    </source>
</evidence>
<dbReference type="RefSeq" id="WP_146368718.1">
    <property type="nucleotide sequence ID" value="NZ_CP042295.1"/>
</dbReference>